<dbReference type="EMBL" id="CP003243">
    <property type="protein sequence ID" value="AFC99985.1"/>
    <property type="molecule type" value="Genomic_DNA"/>
</dbReference>
<gene>
    <name evidence="4" type="ordered locus">Mtc_1232</name>
</gene>
<dbReference type="RefSeq" id="WP_014405823.1">
    <property type="nucleotide sequence ID" value="NC_017034.1"/>
</dbReference>
<name>H8I8T1_METCZ</name>
<feature type="domain" description="KaiC" evidence="3">
    <location>
        <begin position="2"/>
        <end position="246"/>
    </location>
</feature>
<organism evidence="4 5">
    <name type="scientific">Methanocella conradii (strain DSM 24694 / JCM 17849 / CGMCC 1.5162 / HZ254)</name>
    <dbReference type="NCBI Taxonomy" id="1041930"/>
    <lineage>
        <taxon>Archaea</taxon>
        <taxon>Methanobacteriati</taxon>
        <taxon>Methanobacteriota</taxon>
        <taxon>Stenosarchaea group</taxon>
        <taxon>Methanomicrobia</taxon>
        <taxon>Methanocellales</taxon>
        <taxon>Methanocellaceae</taxon>
        <taxon>Methanocella</taxon>
    </lineage>
</organism>
<dbReference type="SUPFAM" id="SSF52540">
    <property type="entry name" value="P-loop containing nucleoside triphosphate hydrolases"/>
    <property type="match status" value="1"/>
</dbReference>
<protein>
    <submittedName>
        <fullName evidence="4">RecA-superfamily ATPases implicated in signal transduction</fullName>
    </submittedName>
</protein>
<evidence type="ECO:0000256" key="2">
    <source>
        <dbReference type="ARBA" id="ARBA00022840"/>
    </source>
</evidence>
<sequence length="297" mass="33220">MKKIKTGILGLDDLLDGGFNEHSASILVGSAGTGKTTMALQFIRKGLELGNEAIYITLEESKEQIMAEARSMGWEDIGAYVENSSLVFLEAAGKDLADFIKEEMPEFVDDWKGSSARIAIDPLTPVIWAFDDKYEQRMLISQLFKETKKVGTVLSTIEEYSGEGGEETVIPMYLADNIVRIFTVPGTGNRMMNVLKTRQSWHSEVTYPYRFVLGIGIVVDTSELDGKRVKKLTPDLKLAINNAVANLPKRDAEQIKNVIKYLERADLGDMEPEQIVNMLIEDYKSEERVLDEPRVAS</sequence>
<dbReference type="PRINTS" id="PR01874">
    <property type="entry name" value="DNAREPAIRADA"/>
</dbReference>
<dbReference type="GO" id="GO:0005524">
    <property type="term" value="F:ATP binding"/>
    <property type="evidence" value="ECO:0007669"/>
    <property type="project" value="UniProtKB-KW"/>
</dbReference>
<proteinExistence type="predicted"/>
<dbReference type="OrthoDB" id="27015at2157"/>
<keyword evidence="2" id="KW-0067">ATP-binding</keyword>
<reference evidence="4 5" key="1">
    <citation type="journal article" date="2012" name="J. Bacteriol.">
        <title>Complete genome sequence of a thermophilic methanogen, Methanocella conradii HZ254, isolated from Chinese rice field soil.</title>
        <authorList>
            <person name="Lu Z."/>
            <person name="Lu Y."/>
        </authorList>
    </citation>
    <scope>NUCLEOTIDE SEQUENCE [LARGE SCALE GENOMIC DNA]</scope>
    <source>
        <strain evidence="5">DSM 24694 / JCM 17849 / CGMCC 1.5162 / HZ254</strain>
    </source>
</reference>
<accession>H8I8T1</accession>
<keyword evidence="1" id="KW-0547">Nucleotide-binding</keyword>
<evidence type="ECO:0000313" key="4">
    <source>
        <dbReference type="EMBL" id="AFC99985.1"/>
    </source>
</evidence>
<dbReference type="Gene3D" id="3.40.50.300">
    <property type="entry name" value="P-loop containing nucleotide triphosphate hydrolases"/>
    <property type="match status" value="1"/>
</dbReference>
<dbReference type="STRING" id="1041930.Mtc_1232"/>
<dbReference type="InterPro" id="IPR027417">
    <property type="entry name" value="P-loop_NTPase"/>
</dbReference>
<dbReference type="AlphaFoldDB" id="H8I8T1"/>
<dbReference type="Pfam" id="PF06745">
    <property type="entry name" value="ATPase"/>
    <property type="match status" value="1"/>
</dbReference>
<dbReference type="PROSITE" id="PS51146">
    <property type="entry name" value="KAIC"/>
    <property type="match status" value="1"/>
</dbReference>
<keyword evidence="5" id="KW-1185">Reference proteome</keyword>
<dbReference type="HOGENOM" id="CLU_023669_2_1_2"/>
<dbReference type="eggNOG" id="arCOG01171">
    <property type="taxonomic scope" value="Archaea"/>
</dbReference>
<dbReference type="Proteomes" id="UP000005233">
    <property type="component" value="Chromosome"/>
</dbReference>
<evidence type="ECO:0000313" key="5">
    <source>
        <dbReference type="Proteomes" id="UP000005233"/>
    </source>
</evidence>
<dbReference type="GeneID" id="11971358"/>
<dbReference type="InterPro" id="IPR014774">
    <property type="entry name" value="KaiC-like_dom"/>
</dbReference>
<dbReference type="InterPro" id="IPR010624">
    <property type="entry name" value="KaiC_dom"/>
</dbReference>
<dbReference type="PANTHER" id="PTHR43637">
    <property type="entry name" value="UPF0273 PROTEIN TM_0370"/>
    <property type="match status" value="1"/>
</dbReference>
<dbReference type="PANTHER" id="PTHR43637:SF1">
    <property type="entry name" value="UPF0273 PROTEIN TM_0370"/>
    <property type="match status" value="1"/>
</dbReference>
<dbReference type="KEGG" id="mez:Mtc_1232"/>
<evidence type="ECO:0000259" key="3">
    <source>
        <dbReference type="PROSITE" id="PS51146"/>
    </source>
</evidence>
<evidence type="ECO:0000256" key="1">
    <source>
        <dbReference type="ARBA" id="ARBA00022741"/>
    </source>
</evidence>